<reference evidence="1" key="1">
    <citation type="submission" date="2020-01" db="EMBL/GenBank/DDBJ databases">
        <title>Identification and distribution of gene clusters putatively required for synthesis of sphingolipid metabolism inhibitors in phylogenetically diverse species of the filamentous fungus Fusarium.</title>
        <authorList>
            <person name="Kim H.-S."/>
            <person name="Busman M."/>
            <person name="Brown D.W."/>
            <person name="Divon H."/>
            <person name="Uhlig S."/>
            <person name="Proctor R.H."/>
        </authorList>
    </citation>
    <scope>NUCLEOTIDE SEQUENCE</scope>
    <source>
        <strain evidence="1">NRRL 31653</strain>
    </source>
</reference>
<dbReference type="EMBL" id="LUFC02000275">
    <property type="protein sequence ID" value="KAF4499234.1"/>
    <property type="molecule type" value="Genomic_DNA"/>
</dbReference>
<dbReference type="AlphaFoldDB" id="A0A9P5EDW3"/>
<comment type="caution">
    <text evidence="1">The sequence shown here is derived from an EMBL/GenBank/DDBJ whole genome shotgun (WGS) entry which is preliminary data.</text>
</comment>
<dbReference type="Proteomes" id="UP000737391">
    <property type="component" value="Unassembled WGS sequence"/>
</dbReference>
<sequence length="343" mass="38357">MYSLWLLPQRTGTAKSSTNALIQQTTSDNHQTKKAKPELHGVVTPKTLAASEEPHTEGSVTIIQDRLKHSNWVFRKAHCFERKIRCEDTTGLANLIRKDKICQGCQLEVDKRQRRGVSLTCKFAARDNKDWVYCYTCAVQHPSSCFSREELQKESNRSCIAKTGYVRLCEHKVLFWHDIEPKTTRAGGFIEIESCTHPSHLENGLCHNEIPSAKIVGSDYSNLGLLLSLTVVSAERCRNLVTGQNSNVAADQALEAIQSVRRHGAQCIVPERSTKAPLEMDAFITPDNPATEERMWTPIKKWPKDDELKDLDDWGKHAKGLSVFCSGDLAALTSEAWAAILAA</sequence>
<keyword evidence="2" id="KW-1185">Reference proteome</keyword>
<name>A0A9P5EDW3_9HYPO</name>
<evidence type="ECO:0000313" key="2">
    <source>
        <dbReference type="Proteomes" id="UP000737391"/>
    </source>
</evidence>
<gene>
    <name evidence="1" type="ORF">FAGAP_4589</name>
</gene>
<dbReference type="OrthoDB" id="3692147at2759"/>
<evidence type="ECO:0000313" key="1">
    <source>
        <dbReference type="EMBL" id="KAF4499234.1"/>
    </source>
</evidence>
<proteinExistence type="predicted"/>
<accession>A0A9P5EDW3</accession>
<protein>
    <submittedName>
        <fullName evidence="1">Uncharacterized protein</fullName>
    </submittedName>
</protein>
<organism evidence="1 2">
    <name type="scientific">Fusarium agapanthi</name>
    <dbReference type="NCBI Taxonomy" id="1803897"/>
    <lineage>
        <taxon>Eukaryota</taxon>
        <taxon>Fungi</taxon>
        <taxon>Dikarya</taxon>
        <taxon>Ascomycota</taxon>
        <taxon>Pezizomycotina</taxon>
        <taxon>Sordariomycetes</taxon>
        <taxon>Hypocreomycetidae</taxon>
        <taxon>Hypocreales</taxon>
        <taxon>Nectriaceae</taxon>
        <taxon>Fusarium</taxon>
        <taxon>Fusarium fujikuroi species complex</taxon>
    </lineage>
</organism>